<evidence type="ECO:0000256" key="1">
    <source>
        <dbReference type="SAM" id="Phobius"/>
    </source>
</evidence>
<feature type="signal peptide" evidence="2">
    <location>
        <begin position="1"/>
        <end position="31"/>
    </location>
</feature>
<reference evidence="3" key="1">
    <citation type="submission" date="2015-12" db="EMBL/GenBank/DDBJ databases">
        <title>De novo transcriptome assembly of four potential Pierce s Disease insect vectors from Arizona vineyards.</title>
        <authorList>
            <person name="Tassone E.E."/>
        </authorList>
    </citation>
    <scope>NUCLEOTIDE SEQUENCE</scope>
</reference>
<dbReference type="AlphaFoldDB" id="A0A1B6CUD8"/>
<keyword evidence="1" id="KW-1133">Transmembrane helix</keyword>
<keyword evidence="2" id="KW-0732">Signal</keyword>
<proteinExistence type="predicted"/>
<feature type="non-terminal residue" evidence="3">
    <location>
        <position position="1"/>
    </location>
</feature>
<accession>A0A1B6CUD8</accession>
<feature type="transmembrane region" description="Helical" evidence="1">
    <location>
        <begin position="114"/>
        <end position="142"/>
    </location>
</feature>
<name>A0A1B6CUD8_9HEMI</name>
<gene>
    <name evidence="3" type="ORF">g.29558</name>
</gene>
<organism evidence="3">
    <name type="scientific">Clastoptera arizonana</name>
    <name type="common">Arizona spittle bug</name>
    <dbReference type="NCBI Taxonomy" id="38151"/>
    <lineage>
        <taxon>Eukaryota</taxon>
        <taxon>Metazoa</taxon>
        <taxon>Ecdysozoa</taxon>
        <taxon>Arthropoda</taxon>
        <taxon>Hexapoda</taxon>
        <taxon>Insecta</taxon>
        <taxon>Pterygota</taxon>
        <taxon>Neoptera</taxon>
        <taxon>Paraneoptera</taxon>
        <taxon>Hemiptera</taxon>
        <taxon>Auchenorrhyncha</taxon>
        <taxon>Cercopoidea</taxon>
        <taxon>Clastopteridae</taxon>
        <taxon>Clastoptera</taxon>
    </lineage>
</organism>
<keyword evidence="1" id="KW-0472">Membrane</keyword>
<protein>
    <submittedName>
        <fullName evidence="3">Uncharacterized protein</fullName>
    </submittedName>
</protein>
<evidence type="ECO:0000313" key="3">
    <source>
        <dbReference type="EMBL" id="JAS16843.1"/>
    </source>
</evidence>
<feature type="chain" id="PRO_5008580662" evidence="2">
    <location>
        <begin position="32"/>
        <end position="158"/>
    </location>
</feature>
<evidence type="ECO:0000256" key="2">
    <source>
        <dbReference type="SAM" id="SignalP"/>
    </source>
</evidence>
<keyword evidence="1" id="KW-0812">Transmembrane</keyword>
<dbReference type="EMBL" id="GEDC01020455">
    <property type="protein sequence ID" value="JAS16843.1"/>
    <property type="molecule type" value="Transcribed_RNA"/>
</dbReference>
<sequence>RNPTDSSRVTMFQNRFVFFVLFVLCLCNCNGFDKLKAGTVEYGELCEEDYECVHWRMYCDPKTNTCSCWSFHDYVVINNHSECIENAEELIKWLSEIKQHYNFSGSLEQEAHSLFFYLGLSGVLSLGLGLIFSLGCVLLIFINRKSPNQKLQQTCKVC</sequence>